<protein>
    <submittedName>
        <fullName evidence="1">Uncharacterized protein</fullName>
    </submittedName>
</protein>
<organism evidence="1 2">
    <name type="scientific">Hydrogenophaga laconesensis</name>
    <dbReference type="NCBI Taxonomy" id="1805971"/>
    <lineage>
        <taxon>Bacteria</taxon>
        <taxon>Pseudomonadati</taxon>
        <taxon>Pseudomonadota</taxon>
        <taxon>Betaproteobacteria</taxon>
        <taxon>Burkholderiales</taxon>
        <taxon>Comamonadaceae</taxon>
        <taxon>Hydrogenophaga</taxon>
    </lineage>
</organism>
<gene>
    <name evidence="1" type="ORF">J2X09_004057</name>
</gene>
<name>A0ABU1VG50_9BURK</name>
<sequence>MSTAATRLNPFVLMLDPEAVISAMETSANLRGLRARVCRPLDKPLIPKVFDAAAREFDAVIEAEDFMDSGSELYCEAQPALTVAVH</sequence>
<keyword evidence="2" id="KW-1185">Reference proteome</keyword>
<evidence type="ECO:0000313" key="1">
    <source>
        <dbReference type="EMBL" id="MDR7096300.1"/>
    </source>
</evidence>
<accession>A0ABU1VG50</accession>
<evidence type="ECO:0000313" key="2">
    <source>
        <dbReference type="Proteomes" id="UP001265550"/>
    </source>
</evidence>
<dbReference type="RefSeq" id="WP_204735074.1">
    <property type="nucleotide sequence ID" value="NZ_JAVDWE010000013.1"/>
</dbReference>
<reference evidence="1 2" key="1">
    <citation type="submission" date="2023-07" db="EMBL/GenBank/DDBJ databases">
        <title>Sorghum-associated microbial communities from plants grown in Nebraska, USA.</title>
        <authorList>
            <person name="Schachtman D."/>
        </authorList>
    </citation>
    <scope>NUCLEOTIDE SEQUENCE [LARGE SCALE GENOMIC DNA]</scope>
    <source>
        <strain evidence="1 2">BE240</strain>
    </source>
</reference>
<dbReference type="EMBL" id="JAVDWE010000013">
    <property type="protein sequence ID" value="MDR7096300.1"/>
    <property type="molecule type" value="Genomic_DNA"/>
</dbReference>
<proteinExistence type="predicted"/>
<dbReference type="Proteomes" id="UP001265550">
    <property type="component" value="Unassembled WGS sequence"/>
</dbReference>
<comment type="caution">
    <text evidence="1">The sequence shown here is derived from an EMBL/GenBank/DDBJ whole genome shotgun (WGS) entry which is preliminary data.</text>
</comment>